<dbReference type="OrthoDB" id="428260at2759"/>
<evidence type="ECO:0000313" key="3">
    <source>
        <dbReference type="Proteomes" id="UP000186817"/>
    </source>
</evidence>
<sequence length="388" mass="42299">MLALLEVSQEELHGLAMKAVILGSGTCALACLGERLLSRFCSQAERKRMSQERAAPQPTQAVASPEDYGVDSARLSEMISGFQEKYIDSGRMRGALVAVVRRGQIIGVWEMGGYNSETVFKLYSITKVFTALAGLQICEEENISMDTPVSSLVPEWPKELYVEDQGKLEKAKETLRLQHCFTHTGGFSNNYGPACHPPGSWRPAEARRLMGILAGLATGPSDLREMVAMEGRQPLIFEPGSHFDYGGVGLALIARIVEESSGMSIAVPTDAHPWLTPALGVMEPSTWAMVRLWIRGLWAKILGRPLIEAFRPAGAAVFGAKKLWDPSQKHFLPDAGLVCPGPCEKAATKKRKSRKQLRKEAQTCRLCEVAAGVDEGSEFVTSIAADHT</sequence>
<accession>A0A1Q9F6I1</accession>
<reference evidence="2 3" key="1">
    <citation type="submission" date="2016-02" db="EMBL/GenBank/DDBJ databases">
        <title>Genome analysis of coral dinoflagellate symbionts highlights evolutionary adaptations to a symbiotic lifestyle.</title>
        <authorList>
            <person name="Aranda M."/>
            <person name="Li Y."/>
            <person name="Liew Y.J."/>
            <person name="Baumgarten S."/>
            <person name="Simakov O."/>
            <person name="Wilson M."/>
            <person name="Piel J."/>
            <person name="Ashoor H."/>
            <person name="Bougouffa S."/>
            <person name="Bajic V.B."/>
            <person name="Ryu T."/>
            <person name="Ravasi T."/>
            <person name="Bayer T."/>
            <person name="Micklem G."/>
            <person name="Kim H."/>
            <person name="Bhak J."/>
            <person name="Lajeunesse T.C."/>
            <person name="Voolstra C.R."/>
        </authorList>
    </citation>
    <scope>NUCLEOTIDE SEQUENCE [LARGE SCALE GENOMIC DNA]</scope>
    <source>
        <strain evidence="2 3">CCMP2467</strain>
    </source>
</reference>
<dbReference type="Gene3D" id="3.40.710.10">
    <property type="entry name" value="DD-peptidase/beta-lactamase superfamily"/>
    <property type="match status" value="1"/>
</dbReference>
<organism evidence="2 3">
    <name type="scientific">Symbiodinium microadriaticum</name>
    <name type="common">Dinoflagellate</name>
    <name type="synonym">Zooxanthella microadriatica</name>
    <dbReference type="NCBI Taxonomy" id="2951"/>
    <lineage>
        <taxon>Eukaryota</taxon>
        <taxon>Sar</taxon>
        <taxon>Alveolata</taxon>
        <taxon>Dinophyceae</taxon>
        <taxon>Suessiales</taxon>
        <taxon>Symbiodiniaceae</taxon>
        <taxon>Symbiodinium</taxon>
    </lineage>
</organism>
<keyword evidence="3" id="KW-1185">Reference proteome</keyword>
<gene>
    <name evidence="2" type="primary">estB</name>
    <name evidence="2" type="ORF">AK812_SmicGene550</name>
</gene>
<dbReference type="PANTHER" id="PTHR43283:SF3">
    <property type="entry name" value="BETA-LACTAMASE FAMILY PROTEIN (AFU_ORTHOLOGUE AFUA_5G07500)"/>
    <property type="match status" value="1"/>
</dbReference>
<dbReference type="InterPro" id="IPR050789">
    <property type="entry name" value="Diverse_Enzym_Activities"/>
</dbReference>
<dbReference type="SUPFAM" id="SSF56601">
    <property type="entry name" value="beta-lactamase/transpeptidase-like"/>
    <property type="match status" value="1"/>
</dbReference>
<feature type="domain" description="Beta-lactamase-related" evidence="1">
    <location>
        <begin position="84"/>
        <end position="266"/>
    </location>
</feature>
<dbReference type="PANTHER" id="PTHR43283">
    <property type="entry name" value="BETA-LACTAMASE-RELATED"/>
    <property type="match status" value="1"/>
</dbReference>
<proteinExistence type="predicted"/>
<dbReference type="InterPro" id="IPR001466">
    <property type="entry name" value="Beta-lactam-related"/>
</dbReference>
<evidence type="ECO:0000313" key="2">
    <source>
        <dbReference type="EMBL" id="OLQ15209.1"/>
    </source>
</evidence>
<protein>
    <submittedName>
        <fullName evidence="2">Esterase EstB</fullName>
    </submittedName>
</protein>
<name>A0A1Q9F6I1_SYMMI</name>
<evidence type="ECO:0000259" key="1">
    <source>
        <dbReference type="Pfam" id="PF00144"/>
    </source>
</evidence>
<dbReference type="AlphaFoldDB" id="A0A1Q9F6I1"/>
<dbReference type="InterPro" id="IPR012338">
    <property type="entry name" value="Beta-lactam/transpept-like"/>
</dbReference>
<dbReference type="Proteomes" id="UP000186817">
    <property type="component" value="Unassembled WGS sequence"/>
</dbReference>
<dbReference type="EMBL" id="LSRX01000005">
    <property type="protein sequence ID" value="OLQ15209.1"/>
    <property type="molecule type" value="Genomic_DNA"/>
</dbReference>
<comment type="caution">
    <text evidence="2">The sequence shown here is derived from an EMBL/GenBank/DDBJ whole genome shotgun (WGS) entry which is preliminary data.</text>
</comment>
<dbReference type="Pfam" id="PF00144">
    <property type="entry name" value="Beta-lactamase"/>
    <property type="match status" value="1"/>
</dbReference>